<dbReference type="InterPro" id="IPR050482">
    <property type="entry name" value="Sensor_HK_TwoCompSys"/>
</dbReference>
<evidence type="ECO:0000256" key="2">
    <source>
        <dbReference type="ARBA" id="ARBA00022777"/>
    </source>
</evidence>
<dbReference type="InterPro" id="IPR000700">
    <property type="entry name" value="PAS-assoc_C"/>
</dbReference>
<dbReference type="NCBIfam" id="TIGR00229">
    <property type="entry name" value="sensory_box"/>
    <property type="match status" value="1"/>
</dbReference>
<dbReference type="SMART" id="SM00091">
    <property type="entry name" value="PAS"/>
    <property type="match status" value="1"/>
</dbReference>
<evidence type="ECO:0000256" key="1">
    <source>
        <dbReference type="ARBA" id="ARBA00022679"/>
    </source>
</evidence>
<keyword evidence="1" id="KW-0808">Transferase</keyword>
<evidence type="ECO:0000256" key="3">
    <source>
        <dbReference type="ARBA" id="ARBA00023012"/>
    </source>
</evidence>
<dbReference type="Gene3D" id="3.30.450.20">
    <property type="entry name" value="PAS domain"/>
    <property type="match status" value="1"/>
</dbReference>
<dbReference type="GO" id="GO:0046983">
    <property type="term" value="F:protein dimerization activity"/>
    <property type="evidence" value="ECO:0007669"/>
    <property type="project" value="InterPro"/>
</dbReference>
<dbReference type="InterPro" id="IPR035965">
    <property type="entry name" value="PAS-like_dom_sf"/>
</dbReference>
<dbReference type="Pfam" id="PF07730">
    <property type="entry name" value="HisKA_3"/>
    <property type="match status" value="1"/>
</dbReference>
<dbReference type="PANTHER" id="PTHR24421:SF59">
    <property type="entry name" value="OXYGEN SENSOR HISTIDINE KINASE NREB"/>
    <property type="match status" value="1"/>
</dbReference>
<dbReference type="SUPFAM" id="SSF55874">
    <property type="entry name" value="ATPase domain of HSP90 chaperone/DNA topoisomerase II/histidine kinase"/>
    <property type="match status" value="1"/>
</dbReference>
<keyword evidence="8" id="KW-1185">Reference proteome</keyword>
<dbReference type="InterPro" id="IPR000014">
    <property type="entry name" value="PAS"/>
</dbReference>
<dbReference type="Proteomes" id="UP000663444">
    <property type="component" value="Chromosome"/>
</dbReference>
<sequence>MFANLHNLSHHAAWRRQLEMILESTGEGIYGVDLKGRCIFINEAGAAMLGYTPDEVLGRSMHYLIHHSHADATLMPVHECRIYRAFVEGRGVRVDDEVLWRRDGSSFPAEYASYPIRDGEAVVGAVVTFNDITGRKRTEALLREAHDTLERRVRERTAELTAAHDHLRQSHEALRRLSAHLNTVREEERRHIARDVHDDLGAALTALQLDMNWLRRRLAGDETLAGKLDGMLDIGGQAMQSLRRILNDLRPGVLDHLGLWPALETLLQEFQRRSGLACRLVCPPAIEGCRLGRDAEIALYRIVQEVLTNVSRHARATGVQLDAAAEGRDLVLRIADDGQGMRVPPQPTSFGLLGMRERALALGGTLDIVSAPGDGTAVVLRLPGVLAGETA</sequence>
<dbReference type="InterPro" id="IPR036890">
    <property type="entry name" value="HATPase_C_sf"/>
</dbReference>
<dbReference type="KEGG" id="ares:IWH25_16620"/>
<dbReference type="GO" id="GO:0006355">
    <property type="term" value="P:regulation of DNA-templated transcription"/>
    <property type="evidence" value="ECO:0007669"/>
    <property type="project" value="InterPro"/>
</dbReference>
<dbReference type="InterPro" id="IPR013767">
    <property type="entry name" value="PAS_fold"/>
</dbReference>
<dbReference type="SUPFAM" id="SSF55785">
    <property type="entry name" value="PYP-like sensor domain (PAS domain)"/>
    <property type="match status" value="1"/>
</dbReference>
<evidence type="ECO:0000259" key="5">
    <source>
        <dbReference type="PROSITE" id="PS50112"/>
    </source>
</evidence>
<accession>A0A974PYA4</accession>
<dbReference type="Gene3D" id="1.20.5.1930">
    <property type="match status" value="1"/>
</dbReference>
<dbReference type="InterPro" id="IPR003594">
    <property type="entry name" value="HATPase_dom"/>
</dbReference>
<keyword evidence="2" id="KW-0418">Kinase</keyword>
<dbReference type="InterPro" id="IPR005467">
    <property type="entry name" value="His_kinase_dom"/>
</dbReference>
<dbReference type="EMBL" id="CP064781">
    <property type="protein sequence ID" value="QRJ63348.1"/>
    <property type="molecule type" value="Genomic_DNA"/>
</dbReference>
<dbReference type="CDD" id="cd16917">
    <property type="entry name" value="HATPase_UhpB-NarQ-NarX-like"/>
    <property type="match status" value="1"/>
</dbReference>
<keyword evidence="3" id="KW-0902">Two-component regulatory system</keyword>
<dbReference type="PROSITE" id="PS50112">
    <property type="entry name" value="PAS"/>
    <property type="match status" value="1"/>
</dbReference>
<dbReference type="Gene3D" id="3.30.565.10">
    <property type="entry name" value="Histidine kinase-like ATPase, C-terminal domain"/>
    <property type="match status" value="1"/>
</dbReference>
<protein>
    <submittedName>
        <fullName evidence="7">PAS domain S-box protein</fullName>
    </submittedName>
</protein>
<evidence type="ECO:0000259" key="4">
    <source>
        <dbReference type="PROSITE" id="PS50109"/>
    </source>
</evidence>
<feature type="domain" description="PAC" evidence="6">
    <location>
        <begin position="93"/>
        <end position="144"/>
    </location>
</feature>
<dbReference type="GO" id="GO:0000155">
    <property type="term" value="F:phosphorelay sensor kinase activity"/>
    <property type="evidence" value="ECO:0007669"/>
    <property type="project" value="InterPro"/>
</dbReference>
<proteinExistence type="predicted"/>
<feature type="domain" description="PAS" evidence="5">
    <location>
        <begin position="14"/>
        <end position="66"/>
    </location>
</feature>
<name>A0A974PYA4_9RHOO</name>
<dbReference type="Pfam" id="PF00989">
    <property type="entry name" value="PAS"/>
    <property type="match status" value="1"/>
</dbReference>
<evidence type="ECO:0000313" key="8">
    <source>
        <dbReference type="Proteomes" id="UP000663444"/>
    </source>
</evidence>
<evidence type="ECO:0000313" key="7">
    <source>
        <dbReference type="EMBL" id="QRJ63348.1"/>
    </source>
</evidence>
<dbReference type="SMART" id="SM00387">
    <property type="entry name" value="HATPase_c"/>
    <property type="match status" value="1"/>
</dbReference>
<organism evidence="7 8">
    <name type="scientific">Azospira restricta</name>
    <dbReference type="NCBI Taxonomy" id="404405"/>
    <lineage>
        <taxon>Bacteria</taxon>
        <taxon>Pseudomonadati</taxon>
        <taxon>Pseudomonadota</taxon>
        <taxon>Betaproteobacteria</taxon>
        <taxon>Rhodocyclales</taxon>
        <taxon>Rhodocyclaceae</taxon>
        <taxon>Azospira</taxon>
    </lineage>
</organism>
<dbReference type="PROSITE" id="PS50109">
    <property type="entry name" value="HIS_KIN"/>
    <property type="match status" value="1"/>
</dbReference>
<reference evidence="7" key="1">
    <citation type="submission" date="2020-11" db="EMBL/GenBank/DDBJ databases">
        <title>Azospira restricta DSM 18626 genome sequence.</title>
        <authorList>
            <person name="Moe W.M."/>
        </authorList>
    </citation>
    <scope>NUCLEOTIDE SEQUENCE</scope>
    <source>
        <strain evidence="7">DSM 18626</strain>
    </source>
</reference>
<dbReference type="CDD" id="cd00130">
    <property type="entry name" value="PAS"/>
    <property type="match status" value="1"/>
</dbReference>
<dbReference type="Pfam" id="PF02518">
    <property type="entry name" value="HATPase_c"/>
    <property type="match status" value="1"/>
</dbReference>
<dbReference type="AlphaFoldDB" id="A0A974PYA4"/>
<gene>
    <name evidence="7" type="ORF">IWH25_16620</name>
</gene>
<dbReference type="GO" id="GO:0016020">
    <property type="term" value="C:membrane"/>
    <property type="evidence" value="ECO:0007669"/>
    <property type="project" value="InterPro"/>
</dbReference>
<feature type="domain" description="Histidine kinase" evidence="4">
    <location>
        <begin position="195"/>
        <end position="386"/>
    </location>
</feature>
<dbReference type="RefSeq" id="WP_203386875.1">
    <property type="nucleotide sequence ID" value="NZ_CP064781.1"/>
</dbReference>
<dbReference type="PROSITE" id="PS50113">
    <property type="entry name" value="PAC"/>
    <property type="match status" value="1"/>
</dbReference>
<evidence type="ECO:0000259" key="6">
    <source>
        <dbReference type="PROSITE" id="PS50113"/>
    </source>
</evidence>
<dbReference type="PANTHER" id="PTHR24421">
    <property type="entry name" value="NITRATE/NITRITE SENSOR PROTEIN NARX-RELATED"/>
    <property type="match status" value="1"/>
</dbReference>
<dbReference type="InterPro" id="IPR011712">
    <property type="entry name" value="Sig_transdc_His_kin_sub3_dim/P"/>
</dbReference>